<comment type="similarity">
    <text evidence="1 6">Belongs to the V-ATPase C subunit family.</text>
</comment>
<protein>
    <recommendedName>
        <fullName evidence="6">V-type proton ATPase subunit C</fullName>
    </recommendedName>
</protein>
<reference evidence="7 10" key="1">
    <citation type="submission" date="2021-07" db="EMBL/GenBank/DDBJ databases">
        <authorList>
            <person name="Imarazene B."/>
            <person name="Zahm M."/>
            <person name="Klopp C."/>
            <person name="Cabau C."/>
            <person name="Beille S."/>
            <person name="Jouanno E."/>
            <person name="Castinel A."/>
            <person name="Lluch J."/>
            <person name="Gil L."/>
            <person name="Kuchtly C."/>
            <person name="Lopez Roques C."/>
            <person name="Donnadieu C."/>
            <person name="Parrinello H."/>
            <person name="Journot L."/>
            <person name="Du K."/>
            <person name="Schartl M."/>
            <person name="Retaux S."/>
            <person name="Guiguen Y."/>
        </authorList>
    </citation>
    <scope>NUCLEOTIDE SEQUENCE [LARGE SCALE GENOMIC DNA]</scope>
    <source>
        <strain evidence="7">Pach_M1</strain>
        <tissue evidence="7">Testis</tissue>
    </source>
</reference>
<dbReference type="OrthoDB" id="6605928at2759"/>
<keyword evidence="2 6" id="KW-0813">Transport</keyword>
<evidence type="ECO:0000256" key="4">
    <source>
        <dbReference type="ARBA" id="ARBA00023065"/>
    </source>
</evidence>
<evidence type="ECO:0000313" key="8">
    <source>
        <dbReference type="Ensembl" id="ENSAMXP00005023255.1"/>
    </source>
</evidence>
<accession>A0A8B9JLK7</accession>
<evidence type="ECO:0000256" key="6">
    <source>
        <dbReference type="RuleBase" id="RU364010"/>
    </source>
</evidence>
<keyword evidence="4 6" id="KW-0406">Ion transport</keyword>
<comment type="subunit">
    <text evidence="6">V-ATPase is a heteromultimeric enzyme made up of two complexes: the ATP-hydrolytic V1 complex and the proton translocation V0 complex. The V1 complex consists of three catalytic AB heterodimers that form a heterohexamer, three peripheral stalks each consisting of EG heterodimers, one central rotor including subunits D and F, and the regulatory subunits C and H. The proton translocation complex V0 consists of the proton transport subunit a, a ring of proteolipid subunits c9c'', rotary subunit d, subunits e and f, and two accessory subunits.</text>
</comment>
<comment type="function">
    <text evidence="5 6">Subunit of the V1 complex of vacuolar(H+)-ATPase (V-ATPase), a multisubunit enzyme composed of a peripheral complex (V1) that hydrolyzes ATP and a membrane integral complex (V0) that translocates protons. V-ATPase is responsible for acidifying and maintaining the pH of intracellular compartments and in some cell types, is targeted to the plasma membrane, where it is responsible for acidifying the extracellular environment. Subunit C is necessary for the assembly of the catalytic sector of the enzyme and is likely to have a specific function in its catalytic activity.</text>
</comment>
<evidence type="ECO:0000313" key="9">
    <source>
        <dbReference type="Proteomes" id="UP000694621"/>
    </source>
</evidence>
<name>A0A8B9JLK7_ASTMX</name>
<organism evidence="8 9">
    <name type="scientific">Astyanax mexicanus</name>
    <name type="common">Blind cave fish</name>
    <name type="synonym">Astyanax fasciatus mexicanus</name>
    <dbReference type="NCBI Taxonomy" id="7994"/>
    <lineage>
        <taxon>Eukaryota</taxon>
        <taxon>Metazoa</taxon>
        <taxon>Chordata</taxon>
        <taxon>Craniata</taxon>
        <taxon>Vertebrata</taxon>
        <taxon>Euteleostomi</taxon>
        <taxon>Actinopterygii</taxon>
        <taxon>Neopterygii</taxon>
        <taxon>Teleostei</taxon>
        <taxon>Ostariophysi</taxon>
        <taxon>Characiformes</taxon>
        <taxon>Characoidei</taxon>
        <taxon>Acestrorhamphidae</taxon>
        <taxon>Acestrorhamphinae</taxon>
        <taxon>Astyanax</taxon>
    </lineage>
</organism>
<dbReference type="PANTHER" id="PTHR10137">
    <property type="entry name" value="V-TYPE PROTON ATPASE SUBUNIT C"/>
    <property type="match status" value="1"/>
</dbReference>
<evidence type="ECO:0000256" key="5">
    <source>
        <dbReference type="ARBA" id="ARBA00046006"/>
    </source>
</evidence>
<dbReference type="AlphaFoldDB" id="A0A8B9JLK7"/>
<dbReference type="Proteomes" id="UP000752171">
    <property type="component" value="Unassembled WGS sequence"/>
</dbReference>
<dbReference type="SUPFAM" id="SSF118203">
    <property type="entry name" value="Vacuolar ATP synthase subunit C"/>
    <property type="match status" value="1"/>
</dbReference>
<evidence type="ECO:0000256" key="2">
    <source>
        <dbReference type="ARBA" id="ARBA00022448"/>
    </source>
</evidence>
<evidence type="ECO:0000313" key="10">
    <source>
        <dbReference type="Proteomes" id="UP000752171"/>
    </source>
</evidence>
<dbReference type="Pfam" id="PF03223">
    <property type="entry name" value="V-ATPase_C"/>
    <property type="match status" value="1"/>
</dbReference>
<dbReference type="CDD" id="cd14785">
    <property type="entry name" value="V-ATPase_C"/>
    <property type="match status" value="1"/>
</dbReference>
<proteinExistence type="inferred from homology"/>
<dbReference type="InterPro" id="IPR036132">
    <property type="entry name" value="Vac_ATP_synth_c_sf"/>
</dbReference>
<sequence length="410" mass="46747">MGYITEWRLYCELLKHKEQRGRSGEVGEDVMSEFWLISVPLDIASSQSLEKFKRAAAKAGLGSSFRFHMPELKVGTLDVLLGVADDLSRLDTHAEGVMQKTSQCMAEVMEHFNDKLLENALANGVELATYLTKFQWDRAKYPTALSVKSLTEIISKQVSQVEMELKSRSAAYSSVKASLQGLEQRTEGSLQTRTLAGIVKKEDLVLNSEYLTTLLVVVPRSGDKLWENTYESMSQFVVPRSSRKLLEEEDAGIFTVTLFKKAVREFKAKASVHKFTVREFNLEETEKQRQEMSRLSVEKKEQYGTFVRWLKVNFREVFVAWIHIKALRVFAESVLRYGLPVSFQTLLLQPEKKHVKRLREELQFSFTHLDPTAAASKSDMSLDIPGVNSGQQEYYSYICYSININLQGCS</sequence>
<evidence type="ECO:0000313" key="7">
    <source>
        <dbReference type="EMBL" id="KAG9268817.1"/>
    </source>
</evidence>
<dbReference type="Gene3D" id="3.30.70.100">
    <property type="match status" value="1"/>
</dbReference>
<dbReference type="PANTHER" id="PTHR10137:SF4">
    <property type="entry name" value="V-TYPE PROTON ATPASE SUBUNIT C 2"/>
    <property type="match status" value="1"/>
</dbReference>
<dbReference type="Proteomes" id="UP000694621">
    <property type="component" value="Unplaced"/>
</dbReference>
<reference evidence="8" key="2">
    <citation type="submission" date="2025-05" db="UniProtKB">
        <authorList>
            <consortium name="Ensembl"/>
        </authorList>
    </citation>
    <scope>IDENTIFICATION</scope>
</reference>
<keyword evidence="3 6" id="KW-0375">Hydrogen ion transport</keyword>
<dbReference type="GO" id="GO:0005765">
    <property type="term" value="C:lysosomal membrane"/>
    <property type="evidence" value="ECO:0007669"/>
    <property type="project" value="TreeGrafter"/>
</dbReference>
<dbReference type="EMBL" id="JAICCE010000014">
    <property type="protein sequence ID" value="KAG9268817.1"/>
    <property type="molecule type" value="Genomic_DNA"/>
</dbReference>
<evidence type="ECO:0000256" key="3">
    <source>
        <dbReference type="ARBA" id="ARBA00022781"/>
    </source>
</evidence>
<evidence type="ECO:0000256" key="1">
    <source>
        <dbReference type="ARBA" id="ARBA00006138"/>
    </source>
</evidence>
<dbReference type="GO" id="GO:0046961">
    <property type="term" value="F:proton-transporting ATPase activity, rotational mechanism"/>
    <property type="evidence" value="ECO:0007669"/>
    <property type="project" value="InterPro"/>
</dbReference>
<dbReference type="InterPro" id="IPR004907">
    <property type="entry name" value="ATPase_V1-cplx_csu"/>
</dbReference>
<dbReference type="FunFam" id="3.30.70.100:FF:000002">
    <property type="entry name" value="V-type proton ATPase subunit C"/>
    <property type="match status" value="1"/>
</dbReference>
<dbReference type="Gene3D" id="1.20.1460.10">
    <property type="entry name" value="subunit c (vma5p) of the yeast v-atpase, domain 2"/>
    <property type="match status" value="1"/>
</dbReference>
<dbReference type="Gene3D" id="3.30.70.1180">
    <property type="entry name" value="Vacuolar atp synthase subunit c, domain 1"/>
    <property type="match status" value="1"/>
</dbReference>
<dbReference type="Ensembl" id="ENSAMXT00005025689.1">
    <property type="protein sequence ID" value="ENSAMXP00005023255.1"/>
    <property type="gene ID" value="ENSAMXG00005011953.1"/>
</dbReference>
<dbReference type="GO" id="GO:0000221">
    <property type="term" value="C:vacuolar proton-transporting V-type ATPase, V1 domain"/>
    <property type="evidence" value="ECO:0007669"/>
    <property type="project" value="TreeGrafter"/>
</dbReference>
<gene>
    <name evidence="7" type="primary">ATP6V1C1B</name>
    <name evidence="7" type="ORF">AMEX_G17833</name>
</gene>